<dbReference type="InterPro" id="IPR033897">
    <property type="entry name" value="SRF-like_MADS-box"/>
</dbReference>
<keyword evidence="7" id="KW-0238">DNA-binding</keyword>
<evidence type="ECO:0000256" key="9">
    <source>
        <dbReference type="ARBA" id="ARBA00023163"/>
    </source>
</evidence>
<reference evidence="15" key="1">
    <citation type="submission" date="2022-04" db="EMBL/GenBank/DDBJ databases">
        <title>Carnegiea gigantea Genome sequencing and assembly v2.</title>
        <authorList>
            <person name="Copetti D."/>
            <person name="Sanderson M.J."/>
            <person name="Burquez A."/>
            <person name="Wojciechowski M.F."/>
        </authorList>
    </citation>
    <scope>NUCLEOTIDE SEQUENCE</scope>
    <source>
        <strain evidence="15">SGP5-SGP5p</strain>
        <tissue evidence="15">Aerial part</tissue>
    </source>
</reference>
<evidence type="ECO:0000256" key="6">
    <source>
        <dbReference type="ARBA" id="ARBA00023015"/>
    </source>
</evidence>
<keyword evidence="6" id="KW-0805">Transcription regulation</keyword>
<organism evidence="15 16">
    <name type="scientific">Carnegiea gigantea</name>
    <dbReference type="NCBI Taxonomy" id="171969"/>
    <lineage>
        <taxon>Eukaryota</taxon>
        <taxon>Viridiplantae</taxon>
        <taxon>Streptophyta</taxon>
        <taxon>Embryophyta</taxon>
        <taxon>Tracheophyta</taxon>
        <taxon>Spermatophyta</taxon>
        <taxon>Magnoliopsida</taxon>
        <taxon>eudicotyledons</taxon>
        <taxon>Gunneridae</taxon>
        <taxon>Pentapetalae</taxon>
        <taxon>Caryophyllales</taxon>
        <taxon>Cactineae</taxon>
        <taxon>Cactaceae</taxon>
        <taxon>Cactoideae</taxon>
        <taxon>Echinocereeae</taxon>
        <taxon>Carnegiea</taxon>
    </lineage>
</organism>
<dbReference type="GO" id="GO:0000987">
    <property type="term" value="F:cis-regulatory region sequence-specific DNA binding"/>
    <property type="evidence" value="ECO:0007669"/>
    <property type="project" value="InterPro"/>
</dbReference>
<evidence type="ECO:0000256" key="10">
    <source>
        <dbReference type="ARBA" id="ARBA00023242"/>
    </source>
</evidence>
<dbReference type="InterPro" id="IPR000612">
    <property type="entry name" value="PMP3"/>
</dbReference>
<evidence type="ECO:0000256" key="3">
    <source>
        <dbReference type="ARBA" id="ARBA00009530"/>
    </source>
</evidence>
<dbReference type="SMART" id="SM00432">
    <property type="entry name" value="MADS"/>
    <property type="match status" value="1"/>
</dbReference>
<feature type="transmembrane region" description="Helical" evidence="13">
    <location>
        <begin position="12"/>
        <end position="28"/>
    </location>
</feature>
<dbReference type="InterPro" id="IPR050142">
    <property type="entry name" value="MADS-box/MEF2_TF"/>
</dbReference>
<dbReference type="Gene3D" id="3.40.1810.10">
    <property type="entry name" value="Transcription factor, MADS-box"/>
    <property type="match status" value="1"/>
</dbReference>
<dbReference type="GO" id="GO:0046983">
    <property type="term" value="F:protein dimerization activity"/>
    <property type="evidence" value="ECO:0007669"/>
    <property type="project" value="InterPro"/>
</dbReference>
<evidence type="ECO:0000256" key="5">
    <source>
        <dbReference type="ARBA" id="ARBA00022989"/>
    </source>
</evidence>
<protein>
    <recommendedName>
        <fullName evidence="14">MADS-box domain-containing protein</fullName>
    </recommendedName>
</protein>
<feature type="compositionally biased region" description="Polar residues" evidence="12">
    <location>
        <begin position="244"/>
        <end position="257"/>
    </location>
</feature>
<keyword evidence="8 13" id="KW-0472">Membrane</keyword>
<dbReference type="Proteomes" id="UP001153076">
    <property type="component" value="Unassembled WGS sequence"/>
</dbReference>
<evidence type="ECO:0000256" key="4">
    <source>
        <dbReference type="ARBA" id="ARBA00022692"/>
    </source>
</evidence>
<dbReference type="PRINTS" id="PR00404">
    <property type="entry name" value="MADSDOMAIN"/>
</dbReference>
<evidence type="ECO:0000256" key="11">
    <source>
        <dbReference type="SAM" id="Coils"/>
    </source>
</evidence>
<keyword evidence="5 13" id="KW-1133">Transmembrane helix</keyword>
<feature type="domain" description="MADS-box" evidence="14">
    <location>
        <begin position="34"/>
        <end position="82"/>
    </location>
</feature>
<dbReference type="GO" id="GO:0005634">
    <property type="term" value="C:nucleus"/>
    <property type="evidence" value="ECO:0007669"/>
    <property type="project" value="UniProtKB-SubCell"/>
</dbReference>
<keyword evidence="16" id="KW-1185">Reference proteome</keyword>
<dbReference type="CDD" id="cd00266">
    <property type="entry name" value="MADS_SRF_like"/>
    <property type="match status" value="1"/>
</dbReference>
<dbReference type="PANTHER" id="PTHR48019">
    <property type="entry name" value="SERUM RESPONSE FACTOR HOMOLOG"/>
    <property type="match status" value="1"/>
</dbReference>
<keyword evidence="11" id="KW-0175">Coiled coil</keyword>
<evidence type="ECO:0000313" key="15">
    <source>
        <dbReference type="EMBL" id="KAJ8444090.1"/>
    </source>
</evidence>
<evidence type="ECO:0000256" key="1">
    <source>
        <dbReference type="ARBA" id="ARBA00004123"/>
    </source>
</evidence>
<dbReference type="GO" id="GO:0045944">
    <property type="term" value="P:positive regulation of transcription by RNA polymerase II"/>
    <property type="evidence" value="ECO:0007669"/>
    <property type="project" value="InterPro"/>
</dbReference>
<name>A0A9Q1QL59_9CARY</name>
<evidence type="ECO:0000256" key="2">
    <source>
        <dbReference type="ARBA" id="ARBA00004370"/>
    </source>
</evidence>
<proteinExistence type="inferred from homology"/>
<dbReference type="SUPFAM" id="SSF55455">
    <property type="entry name" value="SRF-like"/>
    <property type="match status" value="1"/>
</dbReference>
<evidence type="ECO:0000256" key="7">
    <source>
        <dbReference type="ARBA" id="ARBA00023125"/>
    </source>
</evidence>
<feature type="coiled-coil region" evidence="11">
    <location>
        <begin position="121"/>
        <end position="148"/>
    </location>
</feature>
<dbReference type="EMBL" id="JAKOGI010000107">
    <property type="protein sequence ID" value="KAJ8444090.1"/>
    <property type="molecule type" value="Genomic_DNA"/>
</dbReference>
<evidence type="ECO:0000256" key="13">
    <source>
        <dbReference type="SAM" id="Phobius"/>
    </source>
</evidence>
<sequence length="264" mass="29989">MSDSTTTCIDILLAIILPPLGVLLRYGLEKIFTMTRTKVKLEYIQNDTTRRVTYRKRSRGLLKKSRELSVLCGVDTCVLIYSPYSTTPLMWPSIEDEAKRILIEFKMRPMAEQSQRRFNQEKYLRETLAKAKEKLAKLQSRNRELEMENLIMNLLDGKPLKEVPIRDLGDLLCAIDDKLRIIQHRIGMLEGNNNALSPPNYPNLGANESVNHAFSSNHFVRHEMLINGIHNVMGVTPPWEMETAPSQCPSGNGQPTNGDGCDFG</sequence>
<dbReference type="OrthoDB" id="660301at2759"/>
<comment type="caution">
    <text evidence="15">The sequence shown here is derived from an EMBL/GenBank/DDBJ whole genome shotgun (WGS) entry which is preliminary data.</text>
</comment>
<evidence type="ECO:0000256" key="8">
    <source>
        <dbReference type="ARBA" id="ARBA00023136"/>
    </source>
</evidence>
<evidence type="ECO:0000313" key="16">
    <source>
        <dbReference type="Proteomes" id="UP001153076"/>
    </source>
</evidence>
<dbReference type="Pfam" id="PF00319">
    <property type="entry name" value="SRF-TF"/>
    <property type="match status" value="1"/>
</dbReference>
<accession>A0A9Q1QL59</accession>
<dbReference type="PROSITE" id="PS50066">
    <property type="entry name" value="MADS_BOX_2"/>
    <property type="match status" value="1"/>
</dbReference>
<dbReference type="InterPro" id="IPR036879">
    <property type="entry name" value="TF_MADSbox_sf"/>
</dbReference>
<dbReference type="Pfam" id="PF01679">
    <property type="entry name" value="Pmp3"/>
    <property type="match status" value="1"/>
</dbReference>
<dbReference type="GO" id="GO:0016020">
    <property type="term" value="C:membrane"/>
    <property type="evidence" value="ECO:0007669"/>
    <property type="project" value="UniProtKB-SubCell"/>
</dbReference>
<keyword evidence="9" id="KW-0804">Transcription</keyword>
<dbReference type="GO" id="GO:0000981">
    <property type="term" value="F:DNA-binding transcription factor activity, RNA polymerase II-specific"/>
    <property type="evidence" value="ECO:0007669"/>
    <property type="project" value="InterPro"/>
</dbReference>
<keyword evidence="10" id="KW-0539">Nucleus</keyword>
<gene>
    <name evidence="15" type="ORF">Cgig2_025091</name>
</gene>
<keyword evidence="4 13" id="KW-0812">Transmembrane</keyword>
<evidence type="ECO:0000259" key="14">
    <source>
        <dbReference type="PROSITE" id="PS50066"/>
    </source>
</evidence>
<dbReference type="PROSITE" id="PS01309">
    <property type="entry name" value="UPF0057"/>
    <property type="match status" value="1"/>
</dbReference>
<comment type="similarity">
    <text evidence="3">Belongs to the UPF0057 (PMP3) family.</text>
</comment>
<feature type="region of interest" description="Disordered" evidence="12">
    <location>
        <begin position="242"/>
        <end position="264"/>
    </location>
</feature>
<comment type="subcellular location">
    <subcellularLocation>
        <location evidence="2">Membrane</location>
    </subcellularLocation>
    <subcellularLocation>
        <location evidence="1">Nucleus</location>
    </subcellularLocation>
</comment>
<dbReference type="AlphaFoldDB" id="A0A9Q1QL59"/>
<evidence type="ECO:0000256" key="12">
    <source>
        <dbReference type="SAM" id="MobiDB-lite"/>
    </source>
</evidence>
<dbReference type="InterPro" id="IPR002100">
    <property type="entry name" value="TF_MADSbox"/>
</dbReference>